<evidence type="ECO:0000313" key="1">
    <source>
        <dbReference type="EMBL" id="GIY80831.1"/>
    </source>
</evidence>
<organism evidence="1 2">
    <name type="scientific">Caerostris darwini</name>
    <dbReference type="NCBI Taxonomy" id="1538125"/>
    <lineage>
        <taxon>Eukaryota</taxon>
        <taxon>Metazoa</taxon>
        <taxon>Ecdysozoa</taxon>
        <taxon>Arthropoda</taxon>
        <taxon>Chelicerata</taxon>
        <taxon>Arachnida</taxon>
        <taxon>Araneae</taxon>
        <taxon>Araneomorphae</taxon>
        <taxon>Entelegynae</taxon>
        <taxon>Araneoidea</taxon>
        <taxon>Araneidae</taxon>
        <taxon>Caerostris</taxon>
    </lineage>
</organism>
<dbReference type="Proteomes" id="UP001054837">
    <property type="component" value="Unassembled WGS sequence"/>
</dbReference>
<gene>
    <name evidence="1" type="ORF">CDAR_571551</name>
</gene>
<keyword evidence="2" id="KW-1185">Reference proteome</keyword>
<dbReference type="EMBL" id="BPLQ01014560">
    <property type="protein sequence ID" value="GIY80831.1"/>
    <property type="molecule type" value="Genomic_DNA"/>
</dbReference>
<accession>A0AAV4WE70</accession>
<evidence type="ECO:0000313" key="2">
    <source>
        <dbReference type="Proteomes" id="UP001054837"/>
    </source>
</evidence>
<sequence>MRRWKKPQKDGGPLVHGCCGYRHGWRVSPDNYNATVGQLKRVRTTPGFRHEPDTSPAGTNGKKCHPKVCLTDGKFPLFLETLLIFLTDSSLKLGNLFFLPSTLGKALSGLVFQRKASKPRRELFN</sequence>
<comment type="caution">
    <text evidence="1">The sequence shown here is derived from an EMBL/GenBank/DDBJ whole genome shotgun (WGS) entry which is preliminary data.</text>
</comment>
<protein>
    <submittedName>
        <fullName evidence="1">Uncharacterized protein</fullName>
    </submittedName>
</protein>
<reference evidence="1 2" key="1">
    <citation type="submission" date="2021-06" db="EMBL/GenBank/DDBJ databases">
        <title>Caerostris darwini draft genome.</title>
        <authorList>
            <person name="Kono N."/>
            <person name="Arakawa K."/>
        </authorList>
    </citation>
    <scope>NUCLEOTIDE SEQUENCE [LARGE SCALE GENOMIC DNA]</scope>
</reference>
<dbReference type="AlphaFoldDB" id="A0AAV4WE70"/>
<name>A0AAV4WE70_9ARAC</name>
<proteinExistence type="predicted"/>